<evidence type="ECO:0000256" key="5">
    <source>
        <dbReference type="ARBA" id="ARBA00022692"/>
    </source>
</evidence>
<evidence type="ECO:0000313" key="12">
    <source>
        <dbReference type="EMBL" id="SHI10579.1"/>
    </source>
</evidence>
<feature type="transmembrane region" description="Helical" evidence="9">
    <location>
        <begin position="115"/>
        <end position="133"/>
    </location>
</feature>
<dbReference type="PANTHER" id="PTHR33908:SF3">
    <property type="entry name" value="UNDECAPRENYL PHOSPHATE-ALPHA-4-AMINO-4-DEOXY-L-ARABINOSE ARABINOSYL TRANSFERASE"/>
    <property type="match status" value="1"/>
</dbReference>
<dbReference type="STRING" id="1123282.SAMN02745823_02460"/>
<dbReference type="GO" id="GO:0009103">
    <property type="term" value="P:lipopolysaccharide biosynthetic process"/>
    <property type="evidence" value="ECO:0007669"/>
    <property type="project" value="UniProtKB-ARBA"/>
</dbReference>
<dbReference type="RefSeq" id="WP_073079415.1">
    <property type="nucleotide sequence ID" value="NZ_FQXV01000008.1"/>
</dbReference>
<evidence type="ECO:0000256" key="3">
    <source>
        <dbReference type="ARBA" id="ARBA00022676"/>
    </source>
</evidence>
<evidence type="ECO:0000256" key="1">
    <source>
        <dbReference type="ARBA" id="ARBA00004651"/>
    </source>
</evidence>
<feature type="region of interest" description="Disordered" evidence="8">
    <location>
        <begin position="503"/>
        <end position="564"/>
    </location>
</feature>
<feature type="transmembrane region" description="Helical" evidence="9">
    <location>
        <begin position="454"/>
        <end position="475"/>
    </location>
</feature>
<comment type="subcellular location">
    <subcellularLocation>
        <location evidence="1">Cell membrane</location>
        <topology evidence="1">Multi-pass membrane protein</topology>
    </subcellularLocation>
</comment>
<feature type="transmembrane region" description="Helical" evidence="9">
    <location>
        <begin position="12"/>
        <end position="29"/>
    </location>
</feature>
<evidence type="ECO:0000313" key="13">
    <source>
        <dbReference type="Proteomes" id="UP000183995"/>
    </source>
</evidence>
<evidence type="ECO:0000256" key="6">
    <source>
        <dbReference type="ARBA" id="ARBA00022989"/>
    </source>
</evidence>
<keyword evidence="6 9" id="KW-1133">Transmembrane helix</keyword>
<feature type="compositionally biased region" description="Basic and acidic residues" evidence="8">
    <location>
        <begin position="535"/>
        <end position="551"/>
    </location>
</feature>
<keyword evidence="4 12" id="KW-0808">Transferase</keyword>
<evidence type="ECO:0000256" key="2">
    <source>
        <dbReference type="ARBA" id="ARBA00022475"/>
    </source>
</evidence>
<feature type="compositionally biased region" description="Gly residues" evidence="8">
    <location>
        <begin position="503"/>
        <end position="519"/>
    </location>
</feature>
<evidence type="ECO:0000256" key="8">
    <source>
        <dbReference type="SAM" id="MobiDB-lite"/>
    </source>
</evidence>
<feature type="domain" description="Putative mannosyltransferase YkcA/B-like C-terminal" evidence="11">
    <location>
        <begin position="589"/>
        <end position="669"/>
    </location>
</feature>
<accession>A0A1M5YFA5</accession>
<feature type="transmembrane region" description="Helical" evidence="9">
    <location>
        <begin position="87"/>
        <end position="108"/>
    </location>
</feature>
<dbReference type="Proteomes" id="UP000183995">
    <property type="component" value="Unassembled WGS sequence"/>
</dbReference>
<evidence type="ECO:0000256" key="7">
    <source>
        <dbReference type="ARBA" id="ARBA00023136"/>
    </source>
</evidence>
<proteinExistence type="predicted"/>
<dbReference type="PANTHER" id="PTHR33908">
    <property type="entry name" value="MANNOSYLTRANSFERASE YKCB-RELATED"/>
    <property type="match status" value="1"/>
</dbReference>
<dbReference type="InterPro" id="IPR038731">
    <property type="entry name" value="RgtA/B/C-like"/>
</dbReference>
<feature type="transmembrane region" description="Helical" evidence="9">
    <location>
        <begin position="360"/>
        <end position="378"/>
    </location>
</feature>
<keyword evidence="7 9" id="KW-0472">Membrane</keyword>
<dbReference type="InterPro" id="IPR056785">
    <property type="entry name" value="YkcA/B-like_C"/>
</dbReference>
<protein>
    <submittedName>
        <fullName evidence="12">4-amino-4-deoxy-L-arabinose transferase</fullName>
    </submittedName>
</protein>
<feature type="transmembrane region" description="Helical" evidence="9">
    <location>
        <begin position="336"/>
        <end position="354"/>
    </location>
</feature>
<feature type="domain" description="Glycosyltransferase RgtA/B/C/D-like" evidence="10">
    <location>
        <begin position="66"/>
        <end position="224"/>
    </location>
</feature>
<dbReference type="GO" id="GO:0016763">
    <property type="term" value="F:pentosyltransferase activity"/>
    <property type="evidence" value="ECO:0007669"/>
    <property type="project" value="TreeGrafter"/>
</dbReference>
<feature type="transmembrane region" description="Helical" evidence="9">
    <location>
        <begin position="304"/>
        <end position="324"/>
    </location>
</feature>
<name>A0A1M5YFA5_9FIRM</name>
<feature type="transmembrane region" description="Helical" evidence="9">
    <location>
        <begin position="210"/>
        <end position="233"/>
    </location>
</feature>
<dbReference type="InterPro" id="IPR050297">
    <property type="entry name" value="LipidA_mod_glycosyltrf_83"/>
</dbReference>
<gene>
    <name evidence="12" type="ORF">SAMN02745823_02460</name>
</gene>
<evidence type="ECO:0000256" key="4">
    <source>
        <dbReference type="ARBA" id="ARBA00022679"/>
    </source>
</evidence>
<evidence type="ECO:0000256" key="9">
    <source>
        <dbReference type="SAM" id="Phobius"/>
    </source>
</evidence>
<keyword evidence="2" id="KW-1003">Cell membrane</keyword>
<dbReference type="AlphaFoldDB" id="A0A1M5YFA5"/>
<dbReference type="EMBL" id="FQXV01000008">
    <property type="protein sequence ID" value="SHI10579.1"/>
    <property type="molecule type" value="Genomic_DNA"/>
</dbReference>
<feature type="transmembrane region" description="Helical" evidence="9">
    <location>
        <begin position="139"/>
        <end position="158"/>
    </location>
</feature>
<keyword evidence="5 9" id="KW-0812">Transmembrane</keyword>
<feature type="transmembrane region" description="Helical" evidence="9">
    <location>
        <begin position="426"/>
        <end position="447"/>
    </location>
</feature>
<evidence type="ECO:0000259" key="11">
    <source>
        <dbReference type="Pfam" id="PF24878"/>
    </source>
</evidence>
<sequence>MNRLRKHYDKLILFLILLLTAYLAGYKIWTLGDANAYYTAAVTSMLKSWHNFFFASLDPGGFITVDKPAAGFWLQCLSARIFGVHGWSVVLPEVVCSVVSVAVLFHIVKRSFGKAAGLLAALFLALTPIFIAATRSNNVDASLVMVCLLALWAVVAAAERGSLKHLLLAVSLIGLGFNIKMLQAYFYAPALYLVYFFTAKTGMKKRVGHLLIATAVLIAVSLSWCVAVDLTLASARPYVGSSTTNSALELAIGYNGIARVLGANMSLDAGGAASAVLGGNSGIPNEGGAAGVLRLFNGEMAGQISWLLILAVFGLAMLVLRALSKKETDKKAALRQLLLWLGLFAPMYAFFSISGHFHRYYLIMFAPCLAALSAIAVCELVKRFRRDEETGRPRWQNLLLPAAIVLTAGSQVYYLTNHYPAYSKTLVVIIAIGTALFLAGLVAAKLLKRERGLLVKLAVAAGLLGLLAAPAFWAYGPILYGTSAAIPYAGPLDAYGTGADMRGGGDGFGAPGDGQGQNRGGDDRSGGTDGGAAPERPEAAPDDALDFRDEGSDGSADGGQGSRFGSIPSNVLSAMSRGGFMGAIPDDAVSYMLAHDSGARFLVAVPNAGAAEPLIIDYGVGVMALGGFRGSDNAISLEDFIALVHWGELQYYWAGGNAYSDISQWVEQNGAKVDASAWGGSAGNGVLYDLSSLKTD</sequence>
<keyword evidence="3" id="KW-0328">Glycosyltransferase</keyword>
<organism evidence="12 13">
    <name type="scientific">Sporobacter termitidis DSM 10068</name>
    <dbReference type="NCBI Taxonomy" id="1123282"/>
    <lineage>
        <taxon>Bacteria</taxon>
        <taxon>Bacillati</taxon>
        <taxon>Bacillota</taxon>
        <taxon>Clostridia</taxon>
        <taxon>Eubacteriales</taxon>
        <taxon>Oscillospiraceae</taxon>
        <taxon>Sporobacter</taxon>
    </lineage>
</organism>
<dbReference type="Pfam" id="PF13231">
    <property type="entry name" value="PMT_2"/>
    <property type="match status" value="1"/>
</dbReference>
<evidence type="ECO:0000259" key="10">
    <source>
        <dbReference type="Pfam" id="PF13231"/>
    </source>
</evidence>
<keyword evidence="13" id="KW-1185">Reference proteome</keyword>
<dbReference type="GO" id="GO:0010041">
    <property type="term" value="P:response to iron(III) ion"/>
    <property type="evidence" value="ECO:0007669"/>
    <property type="project" value="TreeGrafter"/>
</dbReference>
<dbReference type="Pfam" id="PF24878">
    <property type="entry name" value="YkcB_C"/>
    <property type="match status" value="1"/>
</dbReference>
<feature type="transmembrane region" description="Helical" evidence="9">
    <location>
        <begin position="398"/>
        <end position="414"/>
    </location>
</feature>
<dbReference type="OrthoDB" id="9810398at2"/>
<dbReference type="GO" id="GO:0005886">
    <property type="term" value="C:plasma membrane"/>
    <property type="evidence" value="ECO:0007669"/>
    <property type="project" value="UniProtKB-SubCell"/>
</dbReference>
<reference evidence="12 13" key="1">
    <citation type="submission" date="2016-11" db="EMBL/GenBank/DDBJ databases">
        <authorList>
            <person name="Jaros S."/>
            <person name="Januszkiewicz K."/>
            <person name="Wedrychowicz H."/>
        </authorList>
    </citation>
    <scope>NUCLEOTIDE SEQUENCE [LARGE SCALE GENOMIC DNA]</scope>
    <source>
        <strain evidence="12 13">DSM 10068</strain>
    </source>
</reference>